<evidence type="ECO:0000313" key="2">
    <source>
        <dbReference type="EMBL" id="KUM49900.1"/>
    </source>
</evidence>
<organism evidence="2">
    <name type="scientific">Picea glauca</name>
    <name type="common">White spruce</name>
    <name type="synonym">Pinus glauca</name>
    <dbReference type="NCBI Taxonomy" id="3330"/>
    <lineage>
        <taxon>Eukaryota</taxon>
        <taxon>Viridiplantae</taxon>
        <taxon>Streptophyta</taxon>
        <taxon>Embryophyta</taxon>
        <taxon>Tracheophyta</taxon>
        <taxon>Spermatophyta</taxon>
        <taxon>Pinopsida</taxon>
        <taxon>Pinidae</taxon>
        <taxon>Conifers I</taxon>
        <taxon>Pinales</taxon>
        <taxon>Pinaceae</taxon>
        <taxon>Picea</taxon>
    </lineage>
</organism>
<reference evidence="2" key="1">
    <citation type="journal article" date="2015" name="Genome Biol. Evol.">
        <title>Organellar Genomes of White Spruce (Picea glauca): Assembly and Annotation.</title>
        <authorList>
            <person name="Jackman S.D."/>
            <person name="Warren R.L."/>
            <person name="Gibb E.A."/>
            <person name="Vandervalk B.P."/>
            <person name="Mohamadi H."/>
            <person name="Chu J."/>
            <person name="Raymond A."/>
            <person name="Pleasance S."/>
            <person name="Coope R."/>
            <person name="Wildung M.R."/>
            <person name="Ritland C.E."/>
            <person name="Bousquet J."/>
            <person name="Jones S.J."/>
            <person name="Bohlmann J."/>
            <person name="Birol I."/>
        </authorList>
    </citation>
    <scope>NUCLEOTIDE SEQUENCE [LARGE SCALE GENOMIC DNA]</scope>
    <source>
        <tissue evidence="2">Flushing bud</tissue>
    </source>
</reference>
<dbReference type="EMBL" id="LKAM01000002">
    <property type="protein sequence ID" value="KUM49900.1"/>
    <property type="molecule type" value="Genomic_DNA"/>
</dbReference>
<sequence length="148" mass="16130">MQHTIHPSDLSNQSQPYQLLNKSCLTGYPTASSEIEHASPQHPSSDGMEHVPAAEAEHKASSSEVEPAASLEVNSARLKRRGNGARPHPPSKAEHASGYVGGTCPGRNGKCLIRSSRKRHAAQFLLLNFGYFDSPGHLQIWMFSLFTI</sequence>
<proteinExistence type="predicted"/>
<protein>
    <submittedName>
        <fullName evidence="2">Uncharacterized protein</fullName>
    </submittedName>
</protein>
<geneLocation type="mitochondrion" evidence="2"/>
<gene>
    <name evidence="2" type="ORF">ABT39_MTgene3127</name>
</gene>
<feature type="region of interest" description="Disordered" evidence="1">
    <location>
        <begin position="33"/>
        <end position="101"/>
    </location>
</feature>
<dbReference type="AlphaFoldDB" id="A0A101M2N6"/>
<evidence type="ECO:0000256" key="1">
    <source>
        <dbReference type="SAM" id="MobiDB-lite"/>
    </source>
</evidence>
<keyword evidence="2" id="KW-0496">Mitochondrion</keyword>
<accession>A0A101M2N6</accession>
<comment type="caution">
    <text evidence="2">The sequence shown here is derived from an EMBL/GenBank/DDBJ whole genome shotgun (WGS) entry which is preliminary data.</text>
</comment>
<name>A0A101M2N6_PICGL</name>